<keyword evidence="3" id="KW-1185">Reference proteome</keyword>
<gene>
    <name evidence="2" type="ORF">RAE19_03910</name>
</gene>
<keyword evidence="1" id="KW-0732">Signal</keyword>
<dbReference type="Proteomes" id="UP001321700">
    <property type="component" value="Unassembled WGS sequence"/>
</dbReference>
<evidence type="ECO:0000313" key="3">
    <source>
        <dbReference type="Proteomes" id="UP001321700"/>
    </source>
</evidence>
<accession>A0ABU3KKV6</accession>
<dbReference type="PROSITE" id="PS51257">
    <property type="entry name" value="PROKAR_LIPOPROTEIN"/>
    <property type="match status" value="1"/>
</dbReference>
<dbReference type="RefSeq" id="WP_313873690.1">
    <property type="nucleotide sequence ID" value="NZ_JAVBIK010000001.1"/>
</dbReference>
<feature type="signal peptide" evidence="1">
    <location>
        <begin position="1"/>
        <end position="32"/>
    </location>
</feature>
<name>A0ABU3KKV6_9BURK</name>
<feature type="chain" id="PRO_5045961118" evidence="1">
    <location>
        <begin position="33"/>
        <end position="150"/>
    </location>
</feature>
<dbReference type="InterPro" id="IPR032347">
    <property type="entry name" value="DUF4864"/>
</dbReference>
<dbReference type="EMBL" id="JAVBIK010000001">
    <property type="protein sequence ID" value="MDT7517892.1"/>
    <property type="molecule type" value="Genomic_DNA"/>
</dbReference>
<protein>
    <submittedName>
        <fullName evidence="2">DUF4864 domain-containing protein</fullName>
    </submittedName>
</protein>
<organism evidence="2 3">
    <name type="scientific">Rhodoferax potami</name>
    <dbReference type="NCBI Taxonomy" id="3068338"/>
    <lineage>
        <taxon>Bacteria</taxon>
        <taxon>Pseudomonadati</taxon>
        <taxon>Pseudomonadota</taxon>
        <taxon>Betaproteobacteria</taxon>
        <taxon>Burkholderiales</taxon>
        <taxon>Comamonadaceae</taxon>
        <taxon>Rhodoferax</taxon>
    </lineage>
</organism>
<sequence>MVSSVTRFCQSVFRAAALMGLFAACAAGPAQAQSAKSEAAVIAVIQKQFDAFAADDAEQAFRLASPGIKAMSGNAQNFLVLVKVQYGVVYRHASAAFLKPTIIGKEALVKVRLTDENGVSWMVAYTLELQKNKEWLISGCHIQGEQGTFV</sequence>
<evidence type="ECO:0000313" key="2">
    <source>
        <dbReference type="EMBL" id="MDT7517892.1"/>
    </source>
</evidence>
<comment type="caution">
    <text evidence="2">The sequence shown here is derived from an EMBL/GenBank/DDBJ whole genome shotgun (WGS) entry which is preliminary data.</text>
</comment>
<reference evidence="2 3" key="1">
    <citation type="submission" date="2023-08" db="EMBL/GenBank/DDBJ databases">
        <title>Rhodoferax potami sp. nov. and Rhodoferax mekongensis sp. nov., isolated from the Mekong River in Thailand.</title>
        <authorList>
            <person name="Kitikhun S."/>
            <person name="Charoenyingcharoen P."/>
            <person name="Siriarchawattana P."/>
            <person name="Likhitrattanapisal S."/>
            <person name="Nilsakha T."/>
            <person name="Chanpet A."/>
            <person name="Rattanawaree P."/>
            <person name="Ingsriswang S."/>
        </authorList>
    </citation>
    <scope>NUCLEOTIDE SEQUENCE [LARGE SCALE GENOMIC DNA]</scope>
    <source>
        <strain evidence="2 3">TBRC 17660</strain>
    </source>
</reference>
<evidence type="ECO:0000256" key="1">
    <source>
        <dbReference type="SAM" id="SignalP"/>
    </source>
</evidence>
<dbReference type="Pfam" id="PF16156">
    <property type="entry name" value="DUF4864"/>
    <property type="match status" value="1"/>
</dbReference>
<proteinExistence type="predicted"/>